<evidence type="ECO:0000256" key="10">
    <source>
        <dbReference type="SAM" id="SignalP"/>
    </source>
</evidence>
<feature type="chain" id="PRO_5042280794" evidence="10">
    <location>
        <begin position="31"/>
        <end position="871"/>
    </location>
</feature>
<gene>
    <name evidence="12" type="ORF">NJ959_16715</name>
</gene>
<organism evidence="12 13">
    <name type="scientific">Limnofasciculus baicalensis BBK-W-15</name>
    <dbReference type="NCBI Taxonomy" id="2699891"/>
    <lineage>
        <taxon>Bacteria</taxon>
        <taxon>Bacillati</taxon>
        <taxon>Cyanobacteriota</taxon>
        <taxon>Cyanophyceae</taxon>
        <taxon>Coleofasciculales</taxon>
        <taxon>Coleofasciculaceae</taxon>
        <taxon>Limnofasciculus</taxon>
        <taxon>Limnofasciculus baicalensis</taxon>
    </lineage>
</organism>
<comment type="caution">
    <text evidence="12">The sequence shown here is derived from an EMBL/GenBank/DDBJ whole genome shotgun (WGS) entry which is preliminary data.</text>
</comment>
<keyword evidence="4" id="KW-1134">Transmembrane beta strand</keyword>
<protein>
    <submittedName>
        <fullName evidence="12">BamA/TamA family outer membrane protein</fullName>
    </submittedName>
</protein>
<dbReference type="InterPro" id="IPR013686">
    <property type="entry name" value="Polypept-transport_assoc_ShlB"/>
</dbReference>
<dbReference type="Pfam" id="PF08479">
    <property type="entry name" value="POTRA_2"/>
    <property type="match status" value="1"/>
</dbReference>
<sequence>MNWYSRLNLLLCLFSVSTLLSLVGISSGDAKPTLTSPKLQQTVNPKKPLKVGKLPMEEANRQPYPVKPQTLNPSTNRQSYPVKPQTLNPSTNLKPTQVKPTNLKPQPPKPPNLTILPLQPPVIEAENLNTRILQARIIQAAILNPIILEAGIIQSTIIDPTGVESTVVHPISPNSIKPENTQAANLLLTPISPAIIKPDNTQVGNLLLTPISPAIIKPENTQGSHLQVSSISSATQKPETIPGSNLPNTQKPENIQLANLSLSPISSDIQKLETIPASNPKPENIQLSSLPDYRIQSATAKPETIPENHIGKKAQNQTVSAGNINQNANINSVEQLATSTVKKPDHQQQNRTRINPSPSNIKQTTDPPGIPGLITVERIEVKGSTVFGENELNPIIKPVEGRTVGIEELRKVADALSQLYLDRGYITSRAILNEESLSSRVVQIQVIEGSLEDVQVEGAKRINPNYVRSRIQLGASTPLNTGKLEDQLRLLRADPLFENVEASLKAGTGIGKSILVVRINEARHFEGNASIDNYSPPSVGSERLGGNITYRNLTGRGDTFNASYNRTTAGGAETWDLSYQIPVNAKNGTVQLRTSWNNNQVIQEPFRTLNIRGNSELYEITYRQPLIRTPREEFALSLGFTFQDGQTFTFAGPTPFGFGPDENGVSRTSVIKFGQDYTKRDVSGAWALRSLFSFGTGLFDATDNASRGSDIPDGQFISWLAQIQRVQVLNPDNFLIVQADLQLASEGLLPSQQFVVGGGQSVRGFRQNVRAGDNGLRFSVEDRITLERDEAGISTFQIAPFFDLGYVWNVSDNPNFLQEQKFIAGLGLGVLWQPLPRFSMRLDYALPLVGLDDRGRNAQDDGFYFSVNYSF</sequence>
<dbReference type="InterPro" id="IPR005565">
    <property type="entry name" value="Hemolysn_activator_HlyB_C"/>
</dbReference>
<dbReference type="EMBL" id="JAMZMM010000167">
    <property type="protein sequence ID" value="MCP2730076.1"/>
    <property type="molecule type" value="Genomic_DNA"/>
</dbReference>
<keyword evidence="7" id="KW-0472">Membrane</keyword>
<dbReference type="GO" id="GO:0009279">
    <property type="term" value="C:cell outer membrane"/>
    <property type="evidence" value="ECO:0007669"/>
    <property type="project" value="UniProtKB-SubCell"/>
</dbReference>
<evidence type="ECO:0000256" key="1">
    <source>
        <dbReference type="ARBA" id="ARBA00004442"/>
    </source>
</evidence>
<keyword evidence="8" id="KW-0998">Cell outer membrane</keyword>
<dbReference type="InterPro" id="IPR034746">
    <property type="entry name" value="POTRA"/>
</dbReference>
<comment type="subcellular location">
    <subcellularLocation>
        <location evidence="1">Cell outer membrane</location>
    </subcellularLocation>
</comment>
<dbReference type="PANTHER" id="PTHR34597">
    <property type="entry name" value="SLR1661 PROTEIN"/>
    <property type="match status" value="1"/>
</dbReference>
<evidence type="ECO:0000259" key="11">
    <source>
        <dbReference type="PROSITE" id="PS51779"/>
    </source>
</evidence>
<dbReference type="GO" id="GO:0098046">
    <property type="term" value="C:type V protein secretion system complex"/>
    <property type="evidence" value="ECO:0007669"/>
    <property type="project" value="TreeGrafter"/>
</dbReference>
<evidence type="ECO:0000256" key="8">
    <source>
        <dbReference type="ARBA" id="ARBA00023237"/>
    </source>
</evidence>
<evidence type="ECO:0000313" key="12">
    <source>
        <dbReference type="EMBL" id="MCP2730076.1"/>
    </source>
</evidence>
<feature type="region of interest" description="Disordered" evidence="9">
    <location>
        <begin position="338"/>
        <end position="370"/>
    </location>
</feature>
<dbReference type="Gene3D" id="3.10.20.310">
    <property type="entry name" value="membrane protein fhac"/>
    <property type="match status" value="1"/>
</dbReference>
<keyword evidence="3" id="KW-0813">Transport</keyword>
<evidence type="ECO:0000313" key="13">
    <source>
        <dbReference type="Proteomes" id="UP001204953"/>
    </source>
</evidence>
<keyword evidence="5" id="KW-0812">Transmembrane</keyword>
<dbReference type="AlphaFoldDB" id="A0AAE3GSX0"/>
<reference evidence="12" key="1">
    <citation type="submission" date="2022-06" db="EMBL/GenBank/DDBJ databases">
        <title>New cyanobacteria of genus Symplocastrum in benthos of Lake Baikal.</title>
        <authorList>
            <person name="Sorokovikova E."/>
            <person name="Tikhonova I."/>
            <person name="Krasnopeev A."/>
            <person name="Evseev P."/>
            <person name="Gladkikh A."/>
            <person name="Belykh O."/>
        </authorList>
    </citation>
    <scope>NUCLEOTIDE SEQUENCE</scope>
    <source>
        <strain evidence="12">BBK-W-15</strain>
    </source>
</reference>
<feature type="compositionally biased region" description="Polar residues" evidence="9">
    <location>
        <begin position="349"/>
        <end position="366"/>
    </location>
</feature>
<dbReference type="InterPro" id="IPR051544">
    <property type="entry name" value="TPS_OM_transporter"/>
</dbReference>
<dbReference type="PANTHER" id="PTHR34597:SF1">
    <property type="entry name" value="HEME_HEMOPEXIN TRANSPORTER PROTEIN HUXB"/>
    <property type="match status" value="1"/>
</dbReference>
<evidence type="ECO:0000256" key="3">
    <source>
        <dbReference type="ARBA" id="ARBA00022448"/>
    </source>
</evidence>
<dbReference type="Proteomes" id="UP001204953">
    <property type="component" value="Unassembled WGS sequence"/>
</dbReference>
<dbReference type="GO" id="GO:0046819">
    <property type="term" value="P:protein secretion by the type V secretion system"/>
    <property type="evidence" value="ECO:0007669"/>
    <property type="project" value="TreeGrafter"/>
</dbReference>
<feature type="compositionally biased region" description="Polar residues" evidence="9">
    <location>
        <begin position="69"/>
        <end position="95"/>
    </location>
</feature>
<dbReference type="GO" id="GO:0008320">
    <property type="term" value="F:protein transmembrane transporter activity"/>
    <property type="evidence" value="ECO:0007669"/>
    <property type="project" value="TreeGrafter"/>
</dbReference>
<feature type="signal peptide" evidence="10">
    <location>
        <begin position="1"/>
        <end position="30"/>
    </location>
</feature>
<dbReference type="Gene3D" id="2.40.160.50">
    <property type="entry name" value="membrane protein fhac: a member of the omp85/tpsb transporter family"/>
    <property type="match status" value="1"/>
</dbReference>
<keyword evidence="10" id="KW-0732">Signal</keyword>
<evidence type="ECO:0000256" key="4">
    <source>
        <dbReference type="ARBA" id="ARBA00022452"/>
    </source>
</evidence>
<evidence type="ECO:0000256" key="2">
    <source>
        <dbReference type="ARBA" id="ARBA00009055"/>
    </source>
</evidence>
<evidence type="ECO:0000256" key="5">
    <source>
        <dbReference type="ARBA" id="ARBA00022692"/>
    </source>
</evidence>
<evidence type="ECO:0000256" key="7">
    <source>
        <dbReference type="ARBA" id="ARBA00023136"/>
    </source>
</evidence>
<keyword evidence="13" id="KW-1185">Reference proteome</keyword>
<dbReference type="PROSITE" id="PS51779">
    <property type="entry name" value="POTRA"/>
    <property type="match status" value="1"/>
</dbReference>
<evidence type="ECO:0000256" key="9">
    <source>
        <dbReference type="SAM" id="MobiDB-lite"/>
    </source>
</evidence>
<evidence type="ECO:0000256" key="6">
    <source>
        <dbReference type="ARBA" id="ARBA00022927"/>
    </source>
</evidence>
<dbReference type="RefSeq" id="WP_254012843.1">
    <property type="nucleotide sequence ID" value="NZ_JAMZMM010000167.1"/>
</dbReference>
<proteinExistence type="inferred from homology"/>
<feature type="domain" description="POTRA" evidence="11">
    <location>
        <begin position="374"/>
        <end position="449"/>
    </location>
</feature>
<feature type="region of interest" description="Disordered" evidence="9">
    <location>
        <begin position="30"/>
        <end position="113"/>
    </location>
</feature>
<accession>A0AAE3GSX0</accession>
<keyword evidence="6" id="KW-0653">Protein transport</keyword>
<comment type="similarity">
    <text evidence="2">Belongs to the TPS (TC 1.B.20) family.</text>
</comment>
<feature type="compositionally biased region" description="Polar residues" evidence="9">
    <location>
        <begin position="33"/>
        <end position="44"/>
    </location>
</feature>
<dbReference type="Pfam" id="PF03865">
    <property type="entry name" value="ShlB"/>
    <property type="match status" value="1"/>
</dbReference>
<name>A0AAE3GSX0_9CYAN</name>